<dbReference type="EMBL" id="CAJJDP010000093">
    <property type="protein sequence ID" value="CAD8189243.1"/>
    <property type="molecule type" value="Genomic_DNA"/>
</dbReference>
<gene>
    <name evidence="1" type="ORF">POCTA_138.1.T0940176</name>
</gene>
<name>A0A8S1WIJ4_PAROT</name>
<evidence type="ECO:0000313" key="1">
    <source>
        <dbReference type="EMBL" id="CAD8189243.1"/>
    </source>
</evidence>
<evidence type="ECO:0000313" key="2">
    <source>
        <dbReference type="Proteomes" id="UP000683925"/>
    </source>
</evidence>
<dbReference type="Proteomes" id="UP000683925">
    <property type="component" value="Unassembled WGS sequence"/>
</dbReference>
<comment type="caution">
    <text evidence="1">The sequence shown here is derived from an EMBL/GenBank/DDBJ whole genome shotgun (WGS) entry which is preliminary data.</text>
</comment>
<sequence length="35" mass="4190">MNECRFDMKEKNLQTSSTLEDDLILSINQFKQQQI</sequence>
<keyword evidence="2" id="KW-1185">Reference proteome</keyword>
<dbReference type="AlphaFoldDB" id="A0A8S1WIJ4"/>
<protein>
    <submittedName>
        <fullName evidence="1">Uncharacterized protein</fullName>
    </submittedName>
</protein>
<organism evidence="1 2">
    <name type="scientific">Paramecium octaurelia</name>
    <dbReference type="NCBI Taxonomy" id="43137"/>
    <lineage>
        <taxon>Eukaryota</taxon>
        <taxon>Sar</taxon>
        <taxon>Alveolata</taxon>
        <taxon>Ciliophora</taxon>
        <taxon>Intramacronucleata</taxon>
        <taxon>Oligohymenophorea</taxon>
        <taxon>Peniculida</taxon>
        <taxon>Parameciidae</taxon>
        <taxon>Paramecium</taxon>
    </lineage>
</organism>
<proteinExistence type="predicted"/>
<accession>A0A8S1WIJ4</accession>
<reference evidence="1" key="1">
    <citation type="submission" date="2021-01" db="EMBL/GenBank/DDBJ databases">
        <authorList>
            <consortium name="Genoscope - CEA"/>
            <person name="William W."/>
        </authorList>
    </citation>
    <scope>NUCLEOTIDE SEQUENCE</scope>
</reference>